<dbReference type="Pfam" id="PF01393">
    <property type="entry name" value="Chromo_shadow"/>
    <property type="match status" value="1"/>
</dbReference>
<feature type="compositionally biased region" description="Acidic residues" evidence="3">
    <location>
        <begin position="27"/>
        <end position="37"/>
    </location>
</feature>
<evidence type="ECO:0000256" key="2">
    <source>
        <dbReference type="ARBA" id="ARBA00023242"/>
    </source>
</evidence>
<protein>
    <recommendedName>
        <fullName evidence="4">Chromo domain-containing protein</fullName>
    </recommendedName>
</protein>
<dbReference type="CDD" id="cd00034">
    <property type="entry name" value="CSD"/>
    <property type="match status" value="1"/>
</dbReference>
<proteinExistence type="predicted"/>
<dbReference type="SUPFAM" id="SSF54160">
    <property type="entry name" value="Chromo domain-like"/>
    <property type="match status" value="1"/>
</dbReference>
<feature type="domain" description="Chromo" evidence="4">
    <location>
        <begin position="139"/>
        <end position="200"/>
    </location>
</feature>
<evidence type="ECO:0000256" key="3">
    <source>
        <dbReference type="SAM" id="MobiDB-lite"/>
    </source>
</evidence>
<dbReference type="InterPro" id="IPR000953">
    <property type="entry name" value="Chromo/chromo_shadow_dom"/>
</dbReference>
<feature type="compositionally biased region" description="Basic residues" evidence="3">
    <location>
        <begin position="94"/>
        <end position="112"/>
    </location>
</feature>
<feature type="region of interest" description="Disordered" evidence="3">
    <location>
        <begin position="1"/>
        <end position="76"/>
    </location>
</feature>
<dbReference type="Proteomes" id="UP001154329">
    <property type="component" value="Chromosome 3"/>
</dbReference>
<comment type="subcellular location">
    <subcellularLocation>
        <location evidence="1">Nucleus</location>
    </subcellularLocation>
</comment>
<reference evidence="5" key="1">
    <citation type="submission" date="2022-02" db="EMBL/GenBank/DDBJ databases">
        <authorList>
            <person name="King R."/>
        </authorList>
    </citation>
    <scope>NUCLEOTIDE SEQUENCE</scope>
</reference>
<dbReference type="OrthoDB" id="6625284at2759"/>
<organism evidence="5 6">
    <name type="scientific">Aphis gossypii</name>
    <name type="common">Cotton aphid</name>
    <dbReference type="NCBI Taxonomy" id="80765"/>
    <lineage>
        <taxon>Eukaryota</taxon>
        <taxon>Metazoa</taxon>
        <taxon>Ecdysozoa</taxon>
        <taxon>Arthropoda</taxon>
        <taxon>Hexapoda</taxon>
        <taxon>Insecta</taxon>
        <taxon>Pterygota</taxon>
        <taxon>Neoptera</taxon>
        <taxon>Paraneoptera</taxon>
        <taxon>Hemiptera</taxon>
        <taxon>Sternorrhyncha</taxon>
        <taxon>Aphidomorpha</taxon>
        <taxon>Aphidoidea</taxon>
        <taxon>Aphididae</taxon>
        <taxon>Aphidini</taxon>
        <taxon>Aphis</taxon>
        <taxon>Aphis</taxon>
    </lineage>
</organism>
<dbReference type="AlphaFoldDB" id="A0A9P0JG72"/>
<dbReference type="EMBL" id="OU899036">
    <property type="protein sequence ID" value="CAH1733404.1"/>
    <property type="molecule type" value="Genomic_DNA"/>
</dbReference>
<dbReference type="InterPro" id="IPR008251">
    <property type="entry name" value="Chromo_shadow_dom"/>
</dbReference>
<dbReference type="PROSITE" id="PS50013">
    <property type="entry name" value="CHROMO_2"/>
    <property type="match status" value="1"/>
</dbReference>
<gene>
    <name evidence="5" type="ORF">APHIGO_LOCUS9720</name>
</gene>
<reference evidence="5" key="2">
    <citation type="submission" date="2022-10" db="EMBL/GenBank/DDBJ databases">
        <authorList>
            <consortium name="ENA_rothamsted_submissions"/>
            <consortium name="culmorum"/>
            <person name="King R."/>
        </authorList>
    </citation>
    <scope>NUCLEOTIDE SEQUENCE</scope>
</reference>
<accession>A0A9P0JG72</accession>
<dbReference type="GO" id="GO:0005694">
    <property type="term" value="C:chromosome"/>
    <property type="evidence" value="ECO:0007669"/>
    <property type="project" value="UniProtKB-ARBA"/>
</dbReference>
<name>A0A9P0JG72_APHGO</name>
<evidence type="ECO:0000256" key="1">
    <source>
        <dbReference type="ARBA" id="ARBA00004123"/>
    </source>
</evidence>
<dbReference type="SMART" id="SM00300">
    <property type="entry name" value="ChSh"/>
    <property type="match status" value="1"/>
</dbReference>
<evidence type="ECO:0000313" key="6">
    <source>
        <dbReference type="Proteomes" id="UP001154329"/>
    </source>
</evidence>
<evidence type="ECO:0000259" key="4">
    <source>
        <dbReference type="PROSITE" id="PS50013"/>
    </source>
</evidence>
<keyword evidence="6" id="KW-1185">Reference proteome</keyword>
<dbReference type="InterPro" id="IPR016197">
    <property type="entry name" value="Chromo-like_dom_sf"/>
</dbReference>
<keyword evidence="2" id="KW-0539">Nucleus</keyword>
<dbReference type="Gene3D" id="2.40.50.40">
    <property type="match status" value="1"/>
</dbReference>
<dbReference type="GO" id="GO:0005634">
    <property type="term" value="C:nucleus"/>
    <property type="evidence" value="ECO:0007669"/>
    <property type="project" value="UniProtKB-SubCell"/>
</dbReference>
<feature type="compositionally biased region" description="Basic and acidic residues" evidence="3">
    <location>
        <begin position="10"/>
        <end position="26"/>
    </location>
</feature>
<evidence type="ECO:0000313" key="5">
    <source>
        <dbReference type="EMBL" id="CAH1733404.1"/>
    </source>
</evidence>
<sequence length="200" mass="22730">MPNAVNETMNHVHEPTEDESFQRIDAEQIDLEEDDMETNTNDSDTWPNHEHENDNIFSDNDEINSSPSPTMETASPSVPEVMHIGSSDAAAGRNRGRNVARRGRRGPHSRLSHSRAPFPLYCSTPFGCGLTFNGFAKNLELEKILDCTAAVSWSDTLLFLVQWRNDGNKVRIIESSLLRKYSPQMLMDFYEKKMVEHCRS</sequence>
<feature type="region of interest" description="Disordered" evidence="3">
    <location>
        <begin position="89"/>
        <end position="112"/>
    </location>
</feature>
<feature type="compositionally biased region" description="Polar residues" evidence="3">
    <location>
        <begin position="55"/>
        <end position="76"/>
    </location>
</feature>